<organism evidence="1 2">
    <name type="scientific">Adiantum capillus-veneris</name>
    <name type="common">Maidenhair fern</name>
    <dbReference type="NCBI Taxonomy" id="13818"/>
    <lineage>
        <taxon>Eukaryota</taxon>
        <taxon>Viridiplantae</taxon>
        <taxon>Streptophyta</taxon>
        <taxon>Embryophyta</taxon>
        <taxon>Tracheophyta</taxon>
        <taxon>Polypodiopsida</taxon>
        <taxon>Polypodiidae</taxon>
        <taxon>Polypodiales</taxon>
        <taxon>Pteridineae</taxon>
        <taxon>Pteridaceae</taxon>
        <taxon>Vittarioideae</taxon>
        <taxon>Adiantum</taxon>
    </lineage>
</organism>
<keyword evidence="2" id="KW-1185">Reference proteome</keyword>
<protein>
    <submittedName>
        <fullName evidence="1">Uncharacterized protein</fullName>
    </submittedName>
</protein>
<evidence type="ECO:0000313" key="2">
    <source>
        <dbReference type="Proteomes" id="UP000886520"/>
    </source>
</evidence>
<reference evidence="1" key="1">
    <citation type="submission" date="2021-01" db="EMBL/GenBank/DDBJ databases">
        <title>Adiantum capillus-veneris genome.</title>
        <authorList>
            <person name="Fang Y."/>
            <person name="Liao Q."/>
        </authorList>
    </citation>
    <scope>NUCLEOTIDE SEQUENCE</scope>
    <source>
        <strain evidence="1">H3</strain>
        <tissue evidence="1">Leaf</tissue>
    </source>
</reference>
<evidence type="ECO:0000313" key="1">
    <source>
        <dbReference type="EMBL" id="KAI5063650.1"/>
    </source>
</evidence>
<gene>
    <name evidence="1" type="ORF">GOP47_0022197</name>
</gene>
<dbReference type="Proteomes" id="UP000886520">
    <property type="component" value="Chromosome 21"/>
</dbReference>
<name>A0A9D4U956_ADICA</name>
<sequence length="142" mass="16131">MERERRYTSDGVPTNPLKGPPHRCRCGILIAMKKCTQLIPECKTLWTLRDGKMAPITLRNGGPPELIWICRCCDSMERLGMLRRKNYRAELISLDERETWLKSGPDVERGIAQIWSRSMAEIRPDAEWGNGSNVASADGRMG</sequence>
<dbReference type="AlphaFoldDB" id="A0A9D4U956"/>
<comment type="caution">
    <text evidence="1">The sequence shown here is derived from an EMBL/GenBank/DDBJ whole genome shotgun (WGS) entry which is preliminary data.</text>
</comment>
<proteinExistence type="predicted"/>
<accession>A0A9D4U956</accession>
<dbReference type="EMBL" id="JABFUD020000021">
    <property type="protein sequence ID" value="KAI5063650.1"/>
    <property type="molecule type" value="Genomic_DNA"/>
</dbReference>